<keyword evidence="2 6" id="KW-0597">Phosphoprotein</keyword>
<evidence type="ECO:0000256" key="6">
    <source>
        <dbReference type="PROSITE-ProRule" id="PRU00169"/>
    </source>
</evidence>
<dbReference type="RefSeq" id="WP_275417813.1">
    <property type="nucleotide sequence ID" value="NZ_CP106878.1"/>
</dbReference>
<dbReference type="GO" id="GO:0000160">
    <property type="term" value="P:phosphorelay signal transduction system"/>
    <property type="evidence" value="ECO:0007669"/>
    <property type="project" value="InterPro"/>
</dbReference>
<dbReference type="InterPro" id="IPR039420">
    <property type="entry name" value="WalR-like"/>
</dbReference>
<keyword evidence="4" id="KW-0238">DNA-binding</keyword>
<evidence type="ECO:0000256" key="5">
    <source>
        <dbReference type="ARBA" id="ARBA00023163"/>
    </source>
</evidence>
<dbReference type="PROSITE" id="PS50110">
    <property type="entry name" value="RESPONSE_REGULATORY"/>
    <property type="match status" value="1"/>
</dbReference>
<dbReference type="Proteomes" id="UP001164718">
    <property type="component" value="Chromosome"/>
</dbReference>
<sequence length="200" mass="22418">MIRVLIAEDQRMLRGALASLLDLEDDIEIVAEVDNGKEAIEKIKTINPDISLLDIEMPMMSGLDVAEEVKRIGMDCRIIILTTFARPGYFERAIKANVFGYLLKDGSIEELVTAIRNVMQGEKIYSKELMIASITEENPLTDKEIEILQLSAIGKSTKDMAKILYLSPGTIRNYLSEINQKLGTKNRIEAISVAEEKGWI</sequence>
<dbReference type="Pfam" id="PF00072">
    <property type="entry name" value="Response_reg"/>
    <property type="match status" value="1"/>
</dbReference>
<dbReference type="InterPro" id="IPR000792">
    <property type="entry name" value="Tscrpt_reg_LuxR_C"/>
</dbReference>
<evidence type="ECO:0000313" key="9">
    <source>
        <dbReference type="EMBL" id="WAA10031.1"/>
    </source>
</evidence>
<dbReference type="PRINTS" id="PR00038">
    <property type="entry name" value="HTHLUXR"/>
</dbReference>
<proteinExistence type="predicted"/>
<dbReference type="GO" id="GO:0006355">
    <property type="term" value="P:regulation of DNA-templated transcription"/>
    <property type="evidence" value="ECO:0007669"/>
    <property type="project" value="InterPro"/>
</dbReference>
<comment type="subcellular location">
    <subcellularLocation>
        <location evidence="1">Cytoplasm</location>
    </subcellularLocation>
</comment>
<accession>A0A9E8LVU3</accession>
<dbReference type="SUPFAM" id="SSF46894">
    <property type="entry name" value="C-terminal effector domain of the bipartite response regulators"/>
    <property type="match status" value="1"/>
</dbReference>
<dbReference type="CDD" id="cd19930">
    <property type="entry name" value="REC_DesR-like"/>
    <property type="match status" value="1"/>
</dbReference>
<dbReference type="InterPro" id="IPR016032">
    <property type="entry name" value="Sig_transdc_resp-reg_C-effctor"/>
</dbReference>
<dbReference type="InterPro" id="IPR001789">
    <property type="entry name" value="Sig_transdc_resp-reg_receiver"/>
</dbReference>
<evidence type="ECO:0000256" key="4">
    <source>
        <dbReference type="ARBA" id="ARBA00023125"/>
    </source>
</evidence>
<evidence type="ECO:0000259" key="7">
    <source>
        <dbReference type="PROSITE" id="PS50043"/>
    </source>
</evidence>
<dbReference type="CDD" id="cd06170">
    <property type="entry name" value="LuxR_C_like"/>
    <property type="match status" value="1"/>
</dbReference>
<organism evidence="9 10">
    <name type="scientific">Fervidibacillus albus</name>
    <dbReference type="NCBI Taxonomy" id="2980026"/>
    <lineage>
        <taxon>Bacteria</taxon>
        <taxon>Bacillati</taxon>
        <taxon>Bacillota</taxon>
        <taxon>Bacilli</taxon>
        <taxon>Bacillales</taxon>
        <taxon>Bacillaceae</taxon>
        <taxon>Fervidibacillus</taxon>
    </lineage>
</organism>
<dbReference type="Pfam" id="PF00196">
    <property type="entry name" value="GerE"/>
    <property type="match status" value="1"/>
</dbReference>
<keyword evidence="5" id="KW-0804">Transcription</keyword>
<keyword evidence="3" id="KW-0805">Transcription regulation</keyword>
<evidence type="ECO:0000313" key="10">
    <source>
        <dbReference type="Proteomes" id="UP001164718"/>
    </source>
</evidence>
<dbReference type="PANTHER" id="PTHR43214">
    <property type="entry name" value="TWO-COMPONENT RESPONSE REGULATOR"/>
    <property type="match status" value="1"/>
</dbReference>
<dbReference type="SMART" id="SM00421">
    <property type="entry name" value="HTH_LUXR"/>
    <property type="match status" value="1"/>
</dbReference>
<dbReference type="EMBL" id="CP106878">
    <property type="protein sequence ID" value="WAA10031.1"/>
    <property type="molecule type" value="Genomic_DNA"/>
</dbReference>
<dbReference type="SUPFAM" id="SSF52172">
    <property type="entry name" value="CheY-like"/>
    <property type="match status" value="1"/>
</dbReference>
<dbReference type="KEGG" id="faf:OE104_01275"/>
<dbReference type="Gene3D" id="3.40.50.2300">
    <property type="match status" value="1"/>
</dbReference>
<feature type="modified residue" description="4-aspartylphosphate" evidence="6">
    <location>
        <position position="54"/>
    </location>
</feature>
<dbReference type="GO" id="GO:0005737">
    <property type="term" value="C:cytoplasm"/>
    <property type="evidence" value="ECO:0007669"/>
    <property type="project" value="UniProtKB-SubCell"/>
</dbReference>
<dbReference type="GO" id="GO:0003677">
    <property type="term" value="F:DNA binding"/>
    <property type="evidence" value="ECO:0007669"/>
    <property type="project" value="UniProtKB-KW"/>
</dbReference>
<dbReference type="InterPro" id="IPR011006">
    <property type="entry name" value="CheY-like_superfamily"/>
</dbReference>
<evidence type="ECO:0000259" key="8">
    <source>
        <dbReference type="PROSITE" id="PS50110"/>
    </source>
</evidence>
<feature type="domain" description="HTH luxR-type" evidence="7">
    <location>
        <begin position="133"/>
        <end position="198"/>
    </location>
</feature>
<protein>
    <submittedName>
        <fullName evidence="9">Response regulator transcription factor</fullName>
    </submittedName>
</protein>
<evidence type="ECO:0000256" key="3">
    <source>
        <dbReference type="ARBA" id="ARBA00023015"/>
    </source>
</evidence>
<evidence type="ECO:0000256" key="2">
    <source>
        <dbReference type="ARBA" id="ARBA00022553"/>
    </source>
</evidence>
<name>A0A9E8LVU3_9BACI</name>
<dbReference type="PROSITE" id="PS50043">
    <property type="entry name" value="HTH_LUXR_2"/>
    <property type="match status" value="1"/>
</dbReference>
<feature type="domain" description="Response regulatory" evidence="8">
    <location>
        <begin position="3"/>
        <end position="119"/>
    </location>
</feature>
<dbReference type="PANTHER" id="PTHR43214:SF42">
    <property type="entry name" value="TRANSCRIPTIONAL REGULATORY PROTEIN DESR"/>
    <property type="match status" value="1"/>
</dbReference>
<reference evidence="9" key="1">
    <citation type="submission" date="2022-09" db="EMBL/GenBank/DDBJ databases">
        <title>Complete Genomes of Fervidibacillus albus and Fervidibacillus halotolerans isolated from tidal flat sediments.</title>
        <authorList>
            <person name="Kwon K.K."/>
            <person name="Yang S.-H."/>
            <person name="Park M.J."/>
            <person name="Oh H.-M."/>
        </authorList>
    </citation>
    <scope>NUCLEOTIDE SEQUENCE</scope>
    <source>
        <strain evidence="9">MEBiC13591</strain>
    </source>
</reference>
<dbReference type="AlphaFoldDB" id="A0A9E8LVU3"/>
<gene>
    <name evidence="9" type="ORF">OE104_01275</name>
</gene>
<evidence type="ECO:0000256" key="1">
    <source>
        <dbReference type="ARBA" id="ARBA00004496"/>
    </source>
</evidence>
<keyword evidence="10" id="KW-1185">Reference proteome</keyword>
<dbReference type="SMART" id="SM00448">
    <property type="entry name" value="REC"/>
    <property type="match status" value="1"/>
</dbReference>